<evidence type="ECO:0000256" key="1">
    <source>
        <dbReference type="SAM" id="MobiDB-lite"/>
    </source>
</evidence>
<feature type="region of interest" description="Disordered" evidence="1">
    <location>
        <begin position="59"/>
        <end position="80"/>
    </location>
</feature>
<proteinExistence type="predicted"/>
<dbReference type="Proteomes" id="UP001189429">
    <property type="component" value="Unassembled WGS sequence"/>
</dbReference>
<sequence>MQKKRMQHCLALSLLARRRLRAHLPQHLDEELLGPPRAAAAMSEDAVRLAGRGQERRQLREASLTAPCLPQQGGPRAPALRFPVRSGSGSLHNSSILCRKSCSIDGKAALMSQNHAVGRDQPRTASCMMAPSSTMLARMDLPCKKPR</sequence>
<evidence type="ECO:0000313" key="3">
    <source>
        <dbReference type="Proteomes" id="UP001189429"/>
    </source>
</evidence>
<name>A0ABN9VWS4_9DINO</name>
<evidence type="ECO:0000313" key="2">
    <source>
        <dbReference type="EMBL" id="CAK0877048.1"/>
    </source>
</evidence>
<reference evidence="2" key="1">
    <citation type="submission" date="2023-10" db="EMBL/GenBank/DDBJ databases">
        <authorList>
            <person name="Chen Y."/>
            <person name="Shah S."/>
            <person name="Dougan E. K."/>
            <person name="Thang M."/>
            <person name="Chan C."/>
        </authorList>
    </citation>
    <scope>NUCLEOTIDE SEQUENCE [LARGE SCALE GENOMIC DNA]</scope>
</reference>
<gene>
    <name evidence="2" type="ORF">PCOR1329_LOCUS61211</name>
</gene>
<accession>A0ABN9VWS4</accession>
<protein>
    <submittedName>
        <fullName evidence="2">Uncharacterized protein</fullName>
    </submittedName>
</protein>
<keyword evidence="3" id="KW-1185">Reference proteome</keyword>
<organism evidence="2 3">
    <name type="scientific">Prorocentrum cordatum</name>
    <dbReference type="NCBI Taxonomy" id="2364126"/>
    <lineage>
        <taxon>Eukaryota</taxon>
        <taxon>Sar</taxon>
        <taxon>Alveolata</taxon>
        <taxon>Dinophyceae</taxon>
        <taxon>Prorocentrales</taxon>
        <taxon>Prorocentraceae</taxon>
        <taxon>Prorocentrum</taxon>
    </lineage>
</organism>
<dbReference type="EMBL" id="CAUYUJ010017695">
    <property type="protein sequence ID" value="CAK0877048.1"/>
    <property type="molecule type" value="Genomic_DNA"/>
</dbReference>
<comment type="caution">
    <text evidence="2">The sequence shown here is derived from an EMBL/GenBank/DDBJ whole genome shotgun (WGS) entry which is preliminary data.</text>
</comment>